<dbReference type="GeneID" id="17279014"/>
<dbReference type="HOGENOM" id="CLU_1436913_0_0_1"/>
<evidence type="ECO:0000256" key="3">
    <source>
        <dbReference type="ARBA" id="ARBA00022676"/>
    </source>
</evidence>
<keyword evidence="8" id="KW-0333">Golgi apparatus</keyword>
<keyword evidence="4" id="KW-0808">Transferase</keyword>
<evidence type="ECO:0000313" key="10">
    <source>
        <dbReference type="EnsemblProtists" id="EOD33744"/>
    </source>
</evidence>
<dbReference type="Pfam" id="PF01762">
    <property type="entry name" value="Galactosyl_T"/>
    <property type="match status" value="1"/>
</dbReference>
<evidence type="ECO:0000256" key="7">
    <source>
        <dbReference type="ARBA" id="ARBA00022989"/>
    </source>
</evidence>
<dbReference type="EnsemblProtists" id="EOD33744">
    <property type="protein sequence ID" value="EOD33744"/>
    <property type="gene ID" value="EMIHUDRAFT_313923"/>
</dbReference>
<dbReference type="Proteomes" id="UP000013827">
    <property type="component" value="Unassembled WGS sequence"/>
</dbReference>
<evidence type="ECO:0000256" key="8">
    <source>
        <dbReference type="ARBA" id="ARBA00023034"/>
    </source>
</evidence>
<sequence length="189" mass="20875">MHTDMRDARDARASDGPQLAMGMMVAPFNLAKRWLVRSTMLSGGPVQRGEVVFRFVVGLEALPRGESDQLRGEAANYSDALDGKSVAMPCSCIEKVHGWYTYALRRWPAARWYAKTEDDTYVNLRQLLADLHSLRRLPAVYYGLMNACAMPPLAAARHTPSGYAGCWMGEFESAAPESLRLCPVSDSSA</sequence>
<dbReference type="InterPro" id="IPR002659">
    <property type="entry name" value="Glyco_trans_31"/>
</dbReference>
<evidence type="ECO:0000256" key="5">
    <source>
        <dbReference type="ARBA" id="ARBA00022692"/>
    </source>
</evidence>
<evidence type="ECO:0000256" key="2">
    <source>
        <dbReference type="ARBA" id="ARBA00008661"/>
    </source>
</evidence>
<dbReference type="GO" id="GO:0000139">
    <property type="term" value="C:Golgi membrane"/>
    <property type="evidence" value="ECO:0007669"/>
    <property type="project" value="UniProtKB-SubCell"/>
</dbReference>
<keyword evidence="3" id="KW-0328">Glycosyltransferase</keyword>
<organism evidence="10 11">
    <name type="scientific">Emiliania huxleyi (strain CCMP1516)</name>
    <dbReference type="NCBI Taxonomy" id="280463"/>
    <lineage>
        <taxon>Eukaryota</taxon>
        <taxon>Haptista</taxon>
        <taxon>Haptophyta</taxon>
        <taxon>Prymnesiophyceae</taxon>
        <taxon>Isochrysidales</taxon>
        <taxon>Noelaerhabdaceae</taxon>
        <taxon>Emiliania</taxon>
    </lineage>
</organism>
<reference evidence="10" key="2">
    <citation type="submission" date="2024-10" db="UniProtKB">
        <authorList>
            <consortium name="EnsemblProtists"/>
        </authorList>
    </citation>
    <scope>IDENTIFICATION</scope>
</reference>
<accession>A0A0D3KDA9</accession>
<keyword evidence="7" id="KW-1133">Transmembrane helix</keyword>
<keyword evidence="11" id="KW-1185">Reference proteome</keyword>
<name>A0A0D3KDA9_EMIH1</name>
<comment type="subcellular location">
    <subcellularLocation>
        <location evidence="1">Golgi apparatus membrane</location>
        <topology evidence="1">Single-pass type II membrane protein</topology>
    </subcellularLocation>
</comment>
<dbReference type="PaxDb" id="2903-EOD33744"/>
<evidence type="ECO:0000313" key="11">
    <source>
        <dbReference type="Proteomes" id="UP000013827"/>
    </source>
</evidence>
<proteinExistence type="inferred from homology"/>
<protein>
    <recommendedName>
        <fullName evidence="12">Hexosyltransferase</fullName>
    </recommendedName>
</protein>
<dbReference type="RefSeq" id="XP_005786173.1">
    <property type="nucleotide sequence ID" value="XM_005786116.1"/>
</dbReference>
<dbReference type="Gene3D" id="3.90.550.50">
    <property type="match status" value="1"/>
</dbReference>
<evidence type="ECO:0000256" key="1">
    <source>
        <dbReference type="ARBA" id="ARBA00004323"/>
    </source>
</evidence>
<evidence type="ECO:0000256" key="6">
    <source>
        <dbReference type="ARBA" id="ARBA00022968"/>
    </source>
</evidence>
<dbReference type="KEGG" id="ehx:EMIHUDRAFT_313923"/>
<comment type="similarity">
    <text evidence="2">Belongs to the glycosyltransferase 31 family.</text>
</comment>
<reference evidence="11" key="1">
    <citation type="journal article" date="2013" name="Nature">
        <title>Pan genome of the phytoplankton Emiliania underpins its global distribution.</title>
        <authorList>
            <person name="Read B.A."/>
            <person name="Kegel J."/>
            <person name="Klute M.J."/>
            <person name="Kuo A."/>
            <person name="Lefebvre S.C."/>
            <person name="Maumus F."/>
            <person name="Mayer C."/>
            <person name="Miller J."/>
            <person name="Monier A."/>
            <person name="Salamov A."/>
            <person name="Young J."/>
            <person name="Aguilar M."/>
            <person name="Claverie J.M."/>
            <person name="Frickenhaus S."/>
            <person name="Gonzalez K."/>
            <person name="Herman E.K."/>
            <person name="Lin Y.C."/>
            <person name="Napier J."/>
            <person name="Ogata H."/>
            <person name="Sarno A.F."/>
            <person name="Shmutz J."/>
            <person name="Schroeder D."/>
            <person name="de Vargas C."/>
            <person name="Verret F."/>
            <person name="von Dassow P."/>
            <person name="Valentin K."/>
            <person name="Van de Peer Y."/>
            <person name="Wheeler G."/>
            <person name="Dacks J.B."/>
            <person name="Delwiche C.F."/>
            <person name="Dyhrman S.T."/>
            <person name="Glockner G."/>
            <person name="John U."/>
            <person name="Richards T."/>
            <person name="Worden A.Z."/>
            <person name="Zhang X."/>
            <person name="Grigoriev I.V."/>
            <person name="Allen A.E."/>
            <person name="Bidle K."/>
            <person name="Borodovsky M."/>
            <person name="Bowler C."/>
            <person name="Brownlee C."/>
            <person name="Cock J.M."/>
            <person name="Elias M."/>
            <person name="Gladyshev V.N."/>
            <person name="Groth M."/>
            <person name="Guda C."/>
            <person name="Hadaegh A."/>
            <person name="Iglesias-Rodriguez M.D."/>
            <person name="Jenkins J."/>
            <person name="Jones B.M."/>
            <person name="Lawson T."/>
            <person name="Leese F."/>
            <person name="Lindquist E."/>
            <person name="Lobanov A."/>
            <person name="Lomsadze A."/>
            <person name="Malik S.B."/>
            <person name="Marsh M.E."/>
            <person name="Mackinder L."/>
            <person name="Mock T."/>
            <person name="Mueller-Roeber B."/>
            <person name="Pagarete A."/>
            <person name="Parker M."/>
            <person name="Probert I."/>
            <person name="Quesneville H."/>
            <person name="Raines C."/>
            <person name="Rensing S.A."/>
            <person name="Riano-Pachon D.M."/>
            <person name="Richier S."/>
            <person name="Rokitta S."/>
            <person name="Shiraiwa Y."/>
            <person name="Soanes D.M."/>
            <person name="van der Giezen M."/>
            <person name="Wahlund T.M."/>
            <person name="Williams B."/>
            <person name="Wilson W."/>
            <person name="Wolfe G."/>
            <person name="Wurch L.L."/>
        </authorList>
    </citation>
    <scope>NUCLEOTIDE SEQUENCE</scope>
</reference>
<evidence type="ECO:0000256" key="9">
    <source>
        <dbReference type="ARBA" id="ARBA00023136"/>
    </source>
</evidence>
<evidence type="ECO:0008006" key="12">
    <source>
        <dbReference type="Google" id="ProtNLM"/>
    </source>
</evidence>
<evidence type="ECO:0000256" key="4">
    <source>
        <dbReference type="ARBA" id="ARBA00022679"/>
    </source>
</evidence>
<keyword evidence="9" id="KW-0472">Membrane</keyword>
<dbReference type="GO" id="GO:0016758">
    <property type="term" value="F:hexosyltransferase activity"/>
    <property type="evidence" value="ECO:0007669"/>
    <property type="project" value="InterPro"/>
</dbReference>
<dbReference type="AlphaFoldDB" id="A0A0D3KDA9"/>
<keyword evidence="5" id="KW-0812">Transmembrane</keyword>
<keyword evidence="6" id="KW-0735">Signal-anchor</keyword>